<dbReference type="Pfam" id="PF14278">
    <property type="entry name" value="TetR_C_8"/>
    <property type="match status" value="1"/>
</dbReference>
<evidence type="ECO:0000313" key="6">
    <source>
        <dbReference type="Proteomes" id="UP000429211"/>
    </source>
</evidence>
<protein>
    <submittedName>
        <fullName evidence="5">DNA-binding transcriptional repressor FabR</fullName>
    </submittedName>
    <submittedName>
        <fullName evidence="4">TetR/AcrR family transcriptional regulator</fullName>
    </submittedName>
</protein>
<organism evidence="5">
    <name type="scientific">Bifidobacterium dentium</name>
    <dbReference type="NCBI Taxonomy" id="1689"/>
    <lineage>
        <taxon>Bacteria</taxon>
        <taxon>Bacillati</taxon>
        <taxon>Actinomycetota</taxon>
        <taxon>Actinomycetes</taxon>
        <taxon>Bifidobacteriales</taxon>
        <taxon>Bifidobacteriaceae</taxon>
        <taxon>Bifidobacterium</taxon>
    </lineage>
</organism>
<dbReference type="GO" id="GO:0003677">
    <property type="term" value="F:DNA binding"/>
    <property type="evidence" value="ECO:0007669"/>
    <property type="project" value="UniProtKB-UniRule"/>
</dbReference>
<sequence>MVRQRQTKTEAKIKAAFTTLVKNKGFDAMTVSDLAREADINRGTFYMHYVDKFDLRDQLLDDVIADLAAILIPESDDDNEPLDVEDIIKSRNLVSAMRYLKRDYAFFDAISSSGNDMQLYERVKDVIKQLLLGQVSRLRKAPDDTPGIPGEYAMEILVSSTSSILWLWLRRGCQESPETISGIIERSKSIAPVDILR</sequence>
<evidence type="ECO:0000256" key="2">
    <source>
        <dbReference type="PROSITE-ProRule" id="PRU00335"/>
    </source>
</evidence>
<feature type="DNA-binding region" description="H-T-H motif" evidence="2">
    <location>
        <begin position="30"/>
        <end position="49"/>
    </location>
</feature>
<evidence type="ECO:0000313" key="4">
    <source>
        <dbReference type="EMBL" id="KAB7461915.1"/>
    </source>
</evidence>
<dbReference type="PANTHER" id="PTHR43479">
    <property type="entry name" value="ACREF/ENVCD OPERON REPRESSOR-RELATED"/>
    <property type="match status" value="1"/>
</dbReference>
<dbReference type="EMBL" id="CACRSP010000003">
    <property type="protein sequence ID" value="VYS90683.1"/>
    <property type="molecule type" value="Genomic_DNA"/>
</dbReference>
<dbReference type="EMBL" id="WDPD01000002">
    <property type="protein sequence ID" value="KAB7461915.1"/>
    <property type="molecule type" value="Genomic_DNA"/>
</dbReference>
<dbReference type="GeneID" id="31606301"/>
<dbReference type="PANTHER" id="PTHR43479:SF7">
    <property type="entry name" value="TETR-FAMILY TRANSCRIPTIONAL REGULATOR"/>
    <property type="match status" value="1"/>
</dbReference>
<proteinExistence type="predicted"/>
<dbReference type="SUPFAM" id="SSF46689">
    <property type="entry name" value="Homeodomain-like"/>
    <property type="match status" value="1"/>
</dbReference>
<evidence type="ECO:0000259" key="3">
    <source>
        <dbReference type="PROSITE" id="PS50977"/>
    </source>
</evidence>
<dbReference type="InterPro" id="IPR039532">
    <property type="entry name" value="TetR_C_Firmicutes"/>
</dbReference>
<evidence type="ECO:0000313" key="5">
    <source>
        <dbReference type="EMBL" id="VYS90683.1"/>
    </source>
</evidence>
<dbReference type="RefSeq" id="WP_003840229.1">
    <property type="nucleotide sequence ID" value="NZ_BCYE01000003.1"/>
</dbReference>
<reference evidence="4 6" key="1">
    <citation type="journal article" date="2019" name="Nat. Med.">
        <title>A library of human gut bacterial isolates paired with longitudinal multiomics data enables mechanistic microbiome research.</title>
        <authorList>
            <person name="Poyet M."/>
            <person name="Groussin M."/>
            <person name="Gibbons S.M."/>
            <person name="Avila-Pacheco J."/>
            <person name="Jiang X."/>
            <person name="Kearney S.M."/>
            <person name="Perrotta A.R."/>
            <person name="Berdy B."/>
            <person name="Zhao S."/>
            <person name="Lieberman T.D."/>
            <person name="Swanson P.K."/>
            <person name="Smith M."/>
            <person name="Roesemann S."/>
            <person name="Alexander J.E."/>
            <person name="Rich S.A."/>
            <person name="Livny J."/>
            <person name="Vlamakis H."/>
            <person name="Clish C."/>
            <person name="Bullock K."/>
            <person name="Deik A."/>
            <person name="Scott J."/>
            <person name="Pierce K.A."/>
            <person name="Xavier R.J."/>
            <person name="Alm E.J."/>
        </authorList>
    </citation>
    <scope>NUCLEOTIDE SEQUENCE [LARGE SCALE GENOMIC DNA]</scope>
    <source>
        <strain evidence="4 6">BIOML-A2</strain>
    </source>
</reference>
<dbReference type="Gene3D" id="1.10.357.10">
    <property type="entry name" value="Tetracycline Repressor, domain 2"/>
    <property type="match status" value="1"/>
</dbReference>
<dbReference type="Pfam" id="PF00440">
    <property type="entry name" value="TetR_N"/>
    <property type="match status" value="1"/>
</dbReference>
<dbReference type="InterPro" id="IPR050624">
    <property type="entry name" value="HTH-type_Tx_Regulator"/>
</dbReference>
<dbReference type="InterPro" id="IPR009057">
    <property type="entry name" value="Homeodomain-like_sf"/>
</dbReference>
<gene>
    <name evidence="5" type="ORF">BDLFYP24_01424</name>
    <name evidence="4" type="ORF">GBB04_02710</name>
</gene>
<accession>A0A6N2SAJ6</accession>
<keyword evidence="1 2" id="KW-0238">DNA-binding</keyword>
<name>A0A6N2SAJ6_9BIFI</name>
<dbReference type="PROSITE" id="PS50977">
    <property type="entry name" value="HTH_TETR_2"/>
    <property type="match status" value="1"/>
</dbReference>
<evidence type="ECO:0000256" key="1">
    <source>
        <dbReference type="ARBA" id="ARBA00023125"/>
    </source>
</evidence>
<dbReference type="Proteomes" id="UP000429211">
    <property type="component" value="Unassembled WGS sequence"/>
</dbReference>
<reference evidence="5" key="2">
    <citation type="submission" date="2019-11" db="EMBL/GenBank/DDBJ databases">
        <authorList>
            <person name="Feng L."/>
        </authorList>
    </citation>
    <scope>NUCLEOTIDE SEQUENCE</scope>
    <source>
        <strain evidence="5">BdentiumLFYP24</strain>
    </source>
</reference>
<dbReference type="InterPro" id="IPR001647">
    <property type="entry name" value="HTH_TetR"/>
</dbReference>
<dbReference type="AlphaFoldDB" id="A0A6N2SAJ6"/>
<feature type="domain" description="HTH tetR-type" evidence="3">
    <location>
        <begin position="7"/>
        <end position="67"/>
    </location>
</feature>